<sequence>MSHFFSQTEEDTKEEKRTNKLLESSSEEEKISKKDSKLSALKLELLEAQENPSNKNIDKALRTIQKNMKLLKNNPPFLVKFFTSIDSAKKVSKSIKEKAKDIYEKMTETIVIDFKKEKKQFSLQERIIDIINLKDCKTKIIKLEELQAHNPAEKFKILLTKVLVFLQNRYLNDLIACFKEIKNIYDVEETVLFNEIDLKKLFISQFTLYFNFLINYKEEELINELASILRCLDEETVKRKMLEYKYLIKNEYLFTDIFDYKLMYFVKNDKLEEAIQFYKENKSDFKIEEQIIKLGLHELARKCFDHNEYLLSFEIYQDLFNHEKSEEVEEIMFALCAIIPSKLKDQKFFEHFIDCFLAFENEMLLKSCRKKEEIFRAFFYKESGNYAMAERILLENGFHAKVEQTGSLIK</sequence>
<reference evidence="4" key="1">
    <citation type="submission" date="2013-02" db="EMBL/GenBank/DDBJ databases">
        <authorList>
            <consortium name="The Broad Institute Genome Sequencing Platform"/>
            <person name="Cuomo C."/>
            <person name="Becnel J."/>
            <person name="Sanscrainte N."/>
            <person name="Walker B."/>
            <person name="Young S.K."/>
            <person name="Zeng Q."/>
            <person name="Gargeya S."/>
            <person name="Fitzgerald M."/>
            <person name="Haas B."/>
            <person name="Abouelleil A."/>
            <person name="Alvarado L."/>
            <person name="Arachchi H.M."/>
            <person name="Berlin A.M."/>
            <person name="Chapman S.B."/>
            <person name="Dewar J."/>
            <person name="Goldberg J."/>
            <person name="Griggs A."/>
            <person name="Gujja S."/>
            <person name="Hansen M."/>
            <person name="Howarth C."/>
            <person name="Imamovic A."/>
            <person name="Larimer J."/>
            <person name="McCowan C."/>
            <person name="Murphy C."/>
            <person name="Neiman D."/>
            <person name="Pearson M."/>
            <person name="Priest M."/>
            <person name="Roberts A."/>
            <person name="Saif S."/>
            <person name="Shea T."/>
            <person name="Sisk P."/>
            <person name="Sykes S."/>
            <person name="Wortman J."/>
            <person name="Nusbaum C."/>
            <person name="Birren B."/>
        </authorList>
    </citation>
    <scope>NUCLEOTIDE SEQUENCE [LARGE SCALE GENOMIC DNA]</scope>
    <source>
        <strain evidence="4">PRA339</strain>
    </source>
</reference>
<dbReference type="VEuPathDB" id="MicrosporidiaDB:H312_00746"/>
<evidence type="ECO:0000256" key="2">
    <source>
        <dbReference type="SAM" id="MobiDB-lite"/>
    </source>
</evidence>
<gene>
    <name evidence="3" type="ORF">H312_00746</name>
</gene>
<evidence type="ECO:0000313" key="4">
    <source>
        <dbReference type="Proteomes" id="UP000030655"/>
    </source>
</evidence>
<organism evidence="3 4">
    <name type="scientific">Anncaliia algerae PRA339</name>
    <dbReference type="NCBI Taxonomy" id="1288291"/>
    <lineage>
        <taxon>Eukaryota</taxon>
        <taxon>Fungi</taxon>
        <taxon>Fungi incertae sedis</taxon>
        <taxon>Microsporidia</taxon>
        <taxon>Tubulinosematoidea</taxon>
        <taxon>Tubulinosematidae</taxon>
        <taxon>Anncaliia</taxon>
    </lineage>
</organism>
<reference evidence="3 4" key="2">
    <citation type="submission" date="2014-03" db="EMBL/GenBank/DDBJ databases">
        <title>The Genome Sequence of Anncaliia algerae insect isolate PRA339.</title>
        <authorList>
            <consortium name="The Broad Institute Genome Sequencing Platform"/>
            <consortium name="The Broad Institute Genome Sequencing Center for Infectious Disease"/>
            <person name="Cuomo C."/>
            <person name="Becnel J."/>
            <person name="Sanscrainte N."/>
            <person name="Walker B."/>
            <person name="Young S.K."/>
            <person name="Zeng Q."/>
            <person name="Gargeya S."/>
            <person name="Fitzgerald M."/>
            <person name="Haas B."/>
            <person name="Abouelleil A."/>
            <person name="Alvarado L."/>
            <person name="Arachchi H.M."/>
            <person name="Berlin A.M."/>
            <person name="Chapman S.B."/>
            <person name="Dewar J."/>
            <person name="Goldberg J."/>
            <person name="Griggs A."/>
            <person name="Gujja S."/>
            <person name="Hansen M."/>
            <person name="Howarth C."/>
            <person name="Imamovic A."/>
            <person name="Larimer J."/>
            <person name="McCowan C."/>
            <person name="Murphy C."/>
            <person name="Neiman D."/>
            <person name="Pearson M."/>
            <person name="Priest M."/>
            <person name="Roberts A."/>
            <person name="Saif S."/>
            <person name="Shea T."/>
            <person name="Sisk P."/>
            <person name="Sykes S."/>
            <person name="Wortman J."/>
            <person name="Nusbaum C."/>
            <person name="Birren B."/>
        </authorList>
    </citation>
    <scope>NUCLEOTIDE SEQUENCE [LARGE SCALE GENOMIC DNA]</scope>
    <source>
        <strain evidence="3 4">PRA339</strain>
    </source>
</reference>
<protein>
    <submittedName>
        <fullName evidence="3">Uncharacterized protein</fullName>
    </submittedName>
</protein>
<dbReference type="OrthoDB" id="2196155at2759"/>
<dbReference type="EMBL" id="KK365136">
    <property type="protein sequence ID" value="KCZ81847.1"/>
    <property type="molecule type" value="Genomic_DNA"/>
</dbReference>
<dbReference type="AlphaFoldDB" id="A0A059F414"/>
<dbReference type="Proteomes" id="UP000030655">
    <property type="component" value="Unassembled WGS sequence"/>
</dbReference>
<dbReference type="HOGENOM" id="CLU_670790_0_0_1"/>
<keyword evidence="4" id="KW-1185">Reference proteome</keyword>
<evidence type="ECO:0000313" key="3">
    <source>
        <dbReference type="EMBL" id="KCZ81847.1"/>
    </source>
</evidence>
<keyword evidence="1" id="KW-0175">Coiled coil</keyword>
<feature type="coiled-coil region" evidence="1">
    <location>
        <begin position="31"/>
        <end position="74"/>
    </location>
</feature>
<accession>A0A059F414</accession>
<feature type="region of interest" description="Disordered" evidence="2">
    <location>
        <begin position="1"/>
        <end position="28"/>
    </location>
</feature>
<proteinExistence type="predicted"/>
<evidence type="ECO:0000256" key="1">
    <source>
        <dbReference type="SAM" id="Coils"/>
    </source>
</evidence>
<name>A0A059F414_9MICR</name>